<keyword evidence="2" id="KW-1133">Transmembrane helix</keyword>
<evidence type="ECO:0000256" key="2">
    <source>
        <dbReference type="SAM" id="Phobius"/>
    </source>
</evidence>
<sequence>MLKRGPCGCFLDYIIRRTLLYHQTLFQQQKMHLFLISAVLGLFCVCNAFESEVPSVEAEFRSNRTGRVLKPMYKSPDRAVYKSNGYFARDIDPSAYSDFAKTKSDRSDPPKTPRGFADFVSGDQDSYSQPTNDQNRGWSPYYLPPLSDSMYDSSSSLDWNVWKREDDRSSDNADFAYPKYNPDYSDMIMMMQAMKKMDPNGGSKPGLLTRILDNPTTLVMATFIPLSLLLAASLPVIVNVMMNGITIPAFVSTASGTKTRGLGAENSSALLRPILESLADFNTRYLDSNECFQKIFCEMTKENTTTVTNVPGAKYLKQAVNVVNFVVNDDLLNSYGIKSLVDSVKSGQCDQVHCSKEGRSLSPSLLRVINQAIYSYSFKNPHELR</sequence>
<dbReference type="AlphaFoldDB" id="A0A8X6LWZ2"/>
<feature type="compositionally biased region" description="Polar residues" evidence="1">
    <location>
        <begin position="123"/>
        <end position="137"/>
    </location>
</feature>
<name>A0A8X6LWZ2_TRICU</name>
<keyword evidence="2" id="KW-0812">Transmembrane</keyword>
<evidence type="ECO:0000313" key="4">
    <source>
        <dbReference type="Proteomes" id="UP000887116"/>
    </source>
</evidence>
<feature type="transmembrane region" description="Helical" evidence="2">
    <location>
        <begin position="218"/>
        <end position="242"/>
    </location>
</feature>
<proteinExistence type="predicted"/>
<accession>A0A8X6LWZ2</accession>
<evidence type="ECO:0000256" key="1">
    <source>
        <dbReference type="SAM" id="MobiDB-lite"/>
    </source>
</evidence>
<dbReference type="Proteomes" id="UP000887116">
    <property type="component" value="Unassembled WGS sequence"/>
</dbReference>
<reference evidence="3" key="1">
    <citation type="submission" date="2020-07" db="EMBL/GenBank/DDBJ databases">
        <title>Multicomponent nature underlies the extraordinary mechanical properties of spider dragline silk.</title>
        <authorList>
            <person name="Kono N."/>
            <person name="Nakamura H."/>
            <person name="Mori M."/>
            <person name="Yoshida Y."/>
            <person name="Ohtoshi R."/>
            <person name="Malay A.D."/>
            <person name="Moran D.A.P."/>
            <person name="Tomita M."/>
            <person name="Numata K."/>
            <person name="Arakawa K."/>
        </authorList>
    </citation>
    <scope>NUCLEOTIDE SEQUENCE</scope>
</reference>
<gene>
    <name evidence="3" type="primary">AVEN_238672_1</name>
    <name evidence="3" type="ORF">TNCT_160881</name>
</gene>
<organism evidence="3 4">
    <name type="scientific">Trichonephila clavata</name>
    <name type="common">Joro spider</name>
    <name type="synonym">Nephila clavata</name>
    <dbReference type="NCBI Taxonomy" id="2740835"/>
    <lineage>
        <taxon>Eukaryota</taxon>
        <taxon>Metazoa</taxon>
        <taxon>Ecdysozoa</taxon>
        <taxon>Arthropoda</taxon>
        <taxon>Chelicerata</taxon>
        <taxon>Arachnida</taxon>
        <taxon>Araneae</taxon>
        <taxon>Araneomorphae</taxon>
        <taxon>Entelegynae</taxon>
        <taxon>Araneoidea</taxon>
        <taxon>Nephilidae</taxon>
        <taxon>Trichonephila</taxon>
    </lineage>
</organism>
<protein>
    <submittedName>
        <fullName evidence="3">Uncharacterized protein</fullName>
    </submittedName>
</protein>
<keyword evidence="4" id="KW-1185">Reference proteome</keyword>
<dbReference type="OrthoDB" id="6430817at2759"/>
<keyword evidence="2" id="KW-0472">Membrane</keyword>
<feature type="compositionally biased region" description="Basic and acidic residues" evidence="1">
    <location>
        <begin position="100"/>
        <end position="111"/>
    </location>
</feature>
<evidence type="ECO:0000313" key="3">
    <source>
        <dbReference type="EMBL" id="GFR25991.1"/>
    </source>
</evidence>
<dbReference type="EMBL" id="BMAO01038618">
    <property type="protein sequence ID" value="GFR25991.1"/>
    <property type="molecule type" value="Genomic_DNA"/>
</dbReference>
<feature type="region of interest" description="Disordered" evidence="1">
    <location>
        <begin position="99"/>
        <end position="139"/>
    </location>
</feature>
<comment type="caution">
    <text evidence="3">The sequence shown here is derived from an EMBL/GenBank/DDBJ whole genome shotgun (WGS) entry which is preliminary data.</text>
</comment>